<dbReference type="Proteomes" id="UP000184386">
    <property type="component" value="Unassembled WGS sequence"/>
</dbReference>
<dbReference type="PANTHER" id="PTHR36439">
    <property type="entry name" value="BLL4334 PROTEIN"/>
    <property type="match status" value="1"/>
</dbReference>
<gene>
    <name evidence="1" type="ORF">SAMN02745136_00071</name>
</gene>
<keyword evidence="2" id="KW-1185">Reference proteome</keyword>
<dbReference type="Pfam" id="PF08002">
    <property type="entry name" value="DUF1697"/>
    <property type="match status" value="1"/>
</dbReference>
<proteinExistence type="predicted"/>
<dbReference type="InterPro" id="IPR012545">
    <property type="entry name" value="DUF1697"/>
</dbReference>
<dbReference type="Gene3D" id="3.30.70.1280">
    <property type="entry name" value="SP0830-like domains"/>
    <property type="match status" value="1"/>
</dbReference>
<name>A0A1M6JGC6_9FIRM</name>
<accession>A0A1M6JGC6</accession>
<dbReference type="Gene3D" id="3.30.70.1260">
    <property type="entry name" value="bacterial protein sp0830 like"/>
    <property type="match status" value="1"/>
</dbReference>
<reference evidence="1 2" key="1">
    <citation type="submission" date="2016-11" db="EMBL/GenBank/DDBJ databases">
        <authorList>
            <person name="Jaros S."/>
            <person name="Januszkiewicz K."/>
            <person name="Wedrychowicz H."/>
        </authorList>
    </citation>
    <scope>NUCLEOTIDE SEQUENCE [LARGE SCALE GENOMIC DNA]</scope>
    <source>
        <strain evidence="1 2">DSM 15929</strain>
    </source>
</reference>
<dbReference type="SUPFAM" id="SSF160379">
    <property type="entry name" value="SP0830-like"/>
    <property type="match status" value="1"/>
</dbReference>
<sequence>MENRFCAFLRGINVKGTSMKMDDLKAAFASMGFANIKTILASGNVIFDSEKELSQEELKLFIEKELSSYFQYDAHVFLRKTKEIEVILRDIDAYPAPKDCHQYALICDSKESFTELKELFDSIAHEPMEQFFVVSSNAFWIVPKGSTLSSEFGSKVLVKKQYKSSLTSRNRNTMEKIYNAMNNPKKN</sequence>
<dbReference type="PANTHER" id="PTHR36439:SF1">
    <property type="entry name" value="DUF1697 DOMAIN-CONTAINING PROTEIN"/>
    <property type="match status" value="1"/>
</dbReference>
<organism evidence="1 2">
    <name type="scientific">Anaerocolumna jejuensis DSM 15929</name>
    <dbReference type="NCBI Taxonomy" id="1121322"/>
    <lineage>
        <taxon>Bacteria</taxon>
        <taxon>Bacillati</taxon>
        <taxon>Bacillota</taxon>
        <taxon>Clostridia</taxon>
        <taxon>Lachnospirales</taxon>
        <taxon>Lachnospiraceae</taxon>
        <taxon>Anaerocolumna</taxon>
    </lineage>
</organism>
<protein>
    <submittedName>
        <fullName evidence="1">Uncharacterized conserved protein, DUF1697 family</fullName>
    </submittedName>
</protein>
<dbReference type="RefSeq" id="WP_073271700.1">
    <property type="nucleotide sequence ID" value="NZ_FRAC01000006.1"/>
</dbReference>
<dbReference type="PIRSF" id="PIRSF008502">
    <property type="entry name" value="UCP008502"/>
    <property type="match status" value="1"/>
</dbReference>
<dbReference type="AlphaFoldDB" id="A0A1M6JGC6"/>
<dbReference type="EMBL" id="FRAC01000006">
    <property type="protein sequence ID" value="SHJ45740.1"/>
    <property type="molecule type" value="Genomic_DNA"/>
</dbReference>
<evidence type="ECO:0000313" key="2">
    <source>
        <dbReference type="Proteomes" id="UP000184386"/>
    </source>
</evidence>
<evidence type="ECO:0000313" key="1">
    <source>
        <dbReference type="EMBL" id="SHJ45740.1"/>
    </source>
</evidence>
<dbReference type="STRING" id="1121322.SAMN02745136_00071"/>
<dbReference type="OrthoDB" id="9806494at2"/>